<evidence type="ECO:0000313" key="3">
    <source>
        <dbReference type="Proteomes" id="UP001174997"/>
    </source>
</evidence>
<feature type="compositionally biased region" description="Polar residues" evidence="1">
    <location>
        <begin position="14"/>
        <end position="27"/>
    </location>
</feature>
<dbReference type="Proteomes" id="UP001174997">
    <property type="component" value="Unassembled WGS sequence"/>
</dbReference>
<dbReference type="AlphaFoldDB" id="A0AA39Z9J9"/>
<dbReference type="EMBL" id="JAULSY010000089">
    <property type="protein sequence ID" value="KAK0666374.1"/>
    <property type="molecule type" value="Genomic_DNA"/>
</dbReference>
<accession>A0AA39Z9J9</accession>
<name>A0AA39Z9J9_9PEZI</name>
<feature type="region of interest" description="Disordered" evidence="1">
    <location>
        <begin position="1"/>
        <end position="67"/>
    </location>
</feature>
<proteinExistence type="predicted"/>
<evidence type="ECO:0000313" key="2">
    <source>
        <dbReference type="EMBL" id="KAK0666374.1"/>
    </source>
</evidence>
<keyword evidence="3" id="KW-1185">Reference proteome</keyword>
<evidence type="ECO:0000256" key="1">
    <source>
        <dbReference type="SAM" id="MobiDB-lite"/>
    </source>
</evidence>
<sequence>MSEENDETHWNWWFKNSATNDTLTTPTERYGSAASQSGSSVDGTDTTSWQTTYSPTPRPESPPHTPTVDLRRRLQNLIIRKPVPPPIPKAKPTPPKIRFGKPIYVYSDEKGNFLARYISDLEGMHGQVFFRVVEDDETAMKLAAGFKPTVKSMAKLGKLKEMPVEEVLGYVHRKHPAELVAPDRYQGLGWQRKKRDHLGPTVYEFGDYEVPYRVDGGGYYQSYLDSMSSGYGSNYYS</sequence>
<protein>
    <submittedName>
        <fullName evidence="2">Uncharacterized protein</fullName>
    </submittedName>
</protein>
<comment type="caution">
    <text evidence="2">The sequence shown here is derived from an EMBL/GenBank/DDBJ whole genome shotgun (WGS) entry which is preliminary data.</text>
</comment>
<organism evidence="2 3">
    <name type="scientific">Cercophora samala</name>
    <dbReference type="NCBI Taxonomy" id="330535"/>
    <lineage>
        <taxon>Eukaryota</taxon>
        <taxon>Fungi</taxon>
        <taxon>Dikarya</taxon>
        <taxon>Ascomycota</taxon>
        <taxon>Pezizomycotina</taxon>
        <taxon>Sordariomycetes</taxon>
        <taxon>Sordariomycetidae</taxon>
        <taxon>Sordariales</taxon>
        <taxon>Lasiosphaeriaceae</taxon>
        <taxon>Cercophora</taxon>
    </lineage>
</organism>
<gene>
    <name evidence="2" type="ORF">QBC41DRAFT_325934</name>
</gene>
<feature type="compositionally biased region" description="Pro residues" evidence="1">
    <location>
        <begin position="56"/>
        <end position="65"/>
    </location>
</feature>
<feature type="compositionally biased region" description="Low complexity" evidence="1">
    <location>
        <begin position="35"/>
        <end position="55"/>
    </location>
</feature>
<reference evidence="2" key="1">
    <citation type="submission" date="2023-06" db="EMBL/GenBank/DDBJ databases">
        <title>Genome-scale phylogeny and comparative genomics of the fungal order Sordariales.</title>
        <authorList>
            <consortium name="Lawrence Berkeley National Laboratory"/>
            <person name="Hensen N."/>
            <person name="Bonometti L."/>
            <person name="Westerberg I."/>
            <person name="Brannstrom I.O."/>
            <person name="Guillou S."/>
            <person name="Cros-Aarteil S."/>
            <person name="Calhoun S."/>
            <person name="Haridas S."/>
            <person name="Kuo A."/>
            <person name="Mondo S."/>
            <person name="Pangilinan J."/>
            <person name="Riley R."/>
            <person name="Labutti K."/>
            <person name="Andreopoulos B."/>
            <person name="Lipzen A."/>
            <person name="Chen C."/>
            <person name="Yanf M."/>
            <person name="Daum C."/>
            <person name="Ng V."/>
            <person name="Clum A."/>
            <person name="Steindorff A."/>
            <person name="Ohm R."/>
            <person name="Martin F."/>
            <person name="Silar P."/>
            <person name="Natvig D."/>
            <person name="Lalanne C."/>
            <person name="Gautier V."/>
            <person name="Ament-Velasquez S.L."/>
            <person name="Kruys A."/>
            <person name="Hutchinson M.I."/>
            <person name="Powell A.J."/>
            <person name="Barry K."/>
            <person name="Miller A.N."/>
            <person name="Grigoriev I.V."/>
            <person name="Debuchy R."/>
            <person name="Gladieux P."/>
            <person name="Thoren M.H."/>
            <person name="Johannesson H."/>
        </authorList>
    </citation>
    <scope>NUCLEOTIDE SEQUENCE</scope>
    <source>
        <strain evidence="2">CBS 307.81</strain>
    </source>
</reference>